<proteinExistence type="predicted"/>
<dbReference type="GO" id="GO:0050839">
    <property type="term" value="F:cell adhesion molecule binding"/>
    <property type="evidence" value="ECO:0007669"/>
    <property type="project" value="TreeGrafter"/>
</dbReference>
<dbReference type="SMART" id="SM00554">
    <property type="entry name" value="FAS1"/>
    <property type="match status" value="1"/>
</dbReference>
<dbReference type="GO" id="GO:0030198">
    <property type="term" value="P:extracellular matrix organization"/>
    <property type="evidence" value="ECO:0007669"/>
    <property type="project" value="TreeGrafter"/>
</dbReference>
<dbReference type="EMBL" id="BJYZ01000003">
    <property type="protein sequence ID" value="GEO37011.1"/>
    <property type="molecule type" value="Genomic_DNA"/>
</dbReference>
<accession>A0A512DKL1</accession>
<dbReference type="InterPro" id="IPR000782">
    <property type="entry name" value="FAS1_domain"/>
</dbReference>
<keyword evidence="5" id="KW-1185">Reference proteome</keyword>
<dbReference type="Pfam" id="PF02469">
    <property type="entry name" value="Fasciclin"/>
    <property type="match status" value="1"/>
</dbReference>
<dbReference type="GO" id="GO:0005615">
    <property type="term" value="C:extracellular space"/>
    <property type="evidence" value="ECO:0007669"/>
    <property type="project" value="TreeGrafter"/>
</dbReference>
<gene>
    <name evidence="4" type="ORF">SAE02_11590</name>
</gene>
<feature type="region of interest" description="Disordered" evidence="1">
    <location>
        <begin position="352"/>
        <end position="385"/>
    </location>
</feature>
<name>A0A512DKL1_9PROT</name>
<feature type="region of interest" description="Disordered" evidence="1">
    <location>
        <begin position="211"/>
        <end position="269"/>
    </location>
</feature>
<comment type="caution">
    <text evidence="4">The sequence shown here is derived from an EMBL/GenBank/DDBJ whole genome shotgun (WGS) entry which is preliminary data.</text>
</comment>
<evidence type="ECO:0000313" key="4">
    <source>
        <dbReference type="EMBL" id="GEO37011.1"/>
    </source>
</evidence>
<sequence length="420" mass="43789">MLGAAAIALGVGTMGTVQAQTSTNTQQNLQPASCTQLDVGEVANRVDKLQAGTQKEQLEQLILRARDAATGGNVMQCRQLLVEAEAKLPGGAQTTKETPAPAFLGGPDNQNSSTARSANPEQAPIQADNLVAALRNNPQFSTLAKLIETAGLADTLSRSGQHTLFAPTNAAFEKLPQATLDQLGQEQHRDQLRAILAQHVVEGHSYASTQFPSDIKAMGGDPIDVSLTNGRPRLSIGEPQPQATPQSRTATATSTESAPAPAPTPSAANQDLTDALSALENANQALTGESQDNQPARDQLARARQAIDRGQLQTTDRQPLQQAGSAIDRATQALQNNDRAAARTAVSEALPPLRQAESATPSSANQTNTQTAGTTTGNSQRPADASPAAITVGDIRTGNGFVHGIDTVLIPEGVQEALVR</sequence>
<feature type="compositionally biased region" description="Low complexity" evidence="1">
    <location>
        <begin position="249"/>
        <end position="259"/>
    </location>
</feature>
<feature type="region of interest" description="Disordered" evidence="1">
    <location>
        <begin position="90"/>
        <end position="121"/>
    </location>
</feature>
<dbReference type="GO" id="GO:0031012">
    <property type="term" value="C:extracellular matrix"/>
    <property type="evidence" value="ECO:0007669"/>
    <property type="project" value="TreeGrafter"/>
</dbReference>
<feature type="domain" description="FAS1" evidence="3">
    <location>
        <begin position="127"/>
        <end position="276"/>
    </location>
</feature>
<evidence type="ECO:0000259" key="3">
    <source>
        <dbReference type="PROSITE" id="PS50213"/>
    </source>
</evidence>
<dbReference type="InterPro" id="IPR036378">
    <property type="entry name" value="FAS1_dom_sf"/>
</dbReference>
<organism evidence="4 5">
    <name type="scientific">Skermanella aerolata</name>
    <dbReference type="NCBI Taxonomy" id="393310"/>
    <lineage>
        <taxon>Bacteria</taxon>
        <taxon>Pseudomonadati</taxon>
        <taxon>Pseudomonadota</taxon>
        <taxon>Alphaproteobacteria</taxon>
        <taxon>Rhodospirillales</taxon>
        <taxon>Azospirillaceae</taxon>
        <taxon>Skermanella</taxon>
    </lineage>
</organism>
<feature type="chain" id="PRO_5022104441" description="FAS1 domain-containing protein" evidence="2">
    <location>
        <begin position="20"/>
        <end position="420"/>
    </location>
</feature>
<dbReference type="Proteomes" id="UP000321523">
    <property type="component" value="Unassembled WGS sequence"/>
</dbReference>
<dbReference type="AlphaFoldDB" id="A0A512DKL1"/>
<dbReference type="GO" id="GO:0007155">
    <property type="term" value="P:cell adhesion"/>
    <property type="evidence" value="ECO:0007669"/>
    <property type="project" value="TreeGrafter"/>
</dbReference>
<keyword evidence="2" id="KW-0732">Signal</keyword>
<dbReference type="PROSITE" id="PS50213">
    <property type="entry name" value="FAS1"/>
    <property type="match status" value="1"/>
</dbReference>
<feature type="compositionally biased region" description="Low complexity" evidence="1">
    <location>
        <begin position="363"/>
        <end position="380"/>
    </location>
</feature>
<dbReference type="Gene3D" id="2.30.180.10">
    <property type="entry name" value="FAS1 domain"/>
    <property type="match status" value="2"/>
</dbReference>
<evidence type="ECO:0000313" key="5">
    <source>
        <dbReference type="Proteomes" id="UP000321523"/>
    </source>
</evidence>
<feature type="compositionally biased region" description="Polar residues" evidence="1">
    <location>
        <begin position="108"/>
        <end position="120"/>
    </location>
</feature>
<dbReference type="PANTHER" id="PTHR10900:SF77">
    <property type="entry name" value="FI19380P1"/>
    <property type="match status" value="1"/>
</dbReference>
<dbReference type="SUPFAM" id="SSF82153">
    <property type="entry name" value="FAS1 domain"/>
    <property type="match status" value="1"/>
</dbReference>
<dbReference type="InterPro" id="IPR050904">
    <property type="entry name" value="Adhesion/Biosynth-related"/>
</dbReference>
<feature type="signal peptide" evidence="2">
    <location>
        <begin position="1"/>
        <end position="19"/>
    </location>
</feature>
<dbReference type="PANTHER" id="PTHR10900">
    <property type="entry name" value="PERIOSTIN-RELATED"/>
    <property type="match status" value="1"/>
</dbReference>
<evidence type="ECO:0000256" key="1">
    <source>
        <dbReference type="SAM" id="MobiDB-lite"/>
    </source>
</evidence>
<reference evidence="4 5" key="1">
    <citation type="submission" date="2019-07" db="EMBL/GenBank/DDBJ databases">
        <title>Whole genome shotgun sequence of Skermanella aerolata NBRC 106429.</title>
        <authorList>
            <person name="Hosoyama A."/>
            <person name="Uohara A."/>
            <person name="Ohji S."/>
            <person name="Ichikawa N."/>
        </authorList>
    </citation>
    <scope>NUCLEOTIDE SEQUENCE [LARGE SCALE GENOMIC DNA]</scope>
    <source>
        <strain evidence="4 5">NBRC 106429</strain>
    </source>
</reference>
<protein>
    <recommendedName>
        <fullName evidence="3">FAS1 domain-containing protein</fullName>
    </recommendedName>
</protein>
<evidence type="ECO:0000256" key="2">
    <source>
        <dbReference type="SAM" id="SignalP"/>
    </source>
</evidence>